<evidence type="ECO:0000256" key="9">
    <source>
        <dbReference type="RuleBase" id="RU000394"/>
    </source>
</evidence>
<dbReference type="InterPro" id="IPR036961">
    <property type="entry name" value="Kinesin_motor_dom_sf"/>
</dbReference>
<evidence type="ECO:0000256" key="6">
    <source>
        <dbReference type="ARBA" id="ARBA00023175"/>
    </source>
</evidence>
<name>A0A8H6RPF4_9PEZI</name>
<dbReference type="OrthoDB" id="3176171at2759"/>
<dbReference type="InterPro" id="IPR001752">
    <property type="entry name" value="Kinesin_motor_dom"/>
</dbReference>
<evidence type="ECO:0000259" key="10">
    <source>
        <dbReference type="PROSITE" id="PS50067"/>
    </source>
</evidence>
<evidence type="ECO:0000256" key="2">
    <source>
        <dbReference type="ARBA" id="ARBA00022490"/>
    </source>
</evidence>
<dbReference type="Gene3D" id="3.40.850.10">
    <property type="entry name" value="Kinesin motor domain"/>
    <property type="match status" value="1"/>
</dbReference>
<dbReference type="EMBL" id="JABCIY010000031">
    <property type="protein sequence ID" value="KAF7196066.1"/>
    <property type="molecule type" value="Genomic_DNA"/>
</dbReference>
<feature type="domain" description="Kinesin motor" evidence="10">
    <location>
        <begin position="11"/>
        <end position="453"/>
    </location>
</feature>
<dbReference type="GO" id="GO:0008017">
    <property type="term" value="F:microtubule binding"/>
    <property type="evidence" value="ECO:0007669"/>
    <property type="project" value="InterPro"/>
</dbReference>
<evidence type="ECO:0000256" key="3">
    <source>
        <dbReference type="ARBA" id="ARBA00022701"/>
    </source>
</evidence>
<evidence type="ECO:0000256" key="8">
    <source>
        <dbReference type="PROSITE-ProRule" id="PRU00283"/>
    </source>
</evidence>
<reference evidence="11" key="1">
    <citation type="submission" date="2020-04" db="EMBL/GenBank/DDBJ databases">
        <title>Draft genome resource of the tomato pathogen Pseudocercospora fuligena.</title>
        <authorList>
            <person name="Zaccaron A."/>
        </authorList>
    </citation>
    <scope>NUCLEOTIDE SEQUENCE</scope>
    <source>
        <strain evidence="11">PF001</strain>
    </source>
</reference>
<dbReference type="InterPro" id="IPR027417">
    <property type="entry name" value="P-loop_NTPase"/>
</dbReference>
<dbReference type="AlphaFoldDB" id="A0A8H6RPF4"/>
<dbReference type="Pfam" id="PF00225">
    <property type="entry name" value="Kinesin"/>
    <property type="match status" value="2"/>
</dbReference>
<protein>
    <recommendedName>
        <fullName evidence="9">Kinesin-like protein</fullName>
    </recommendedName>
</protein>
<evidence type="ECO:0000313" key="11">
    <source>
        <dbReference type="EMBL" id="KAF7196066.1"/>
    </source>
</evidence>
<dbReference type="GO" id="GO:0007018">
    <property type="term" value="P:microtubule-based movement"/>
    <property type="evidence" value="ECO:0007669"/>
    <property type="project" value="InterPro"/>
</dbReference>
<dbReference type="GO" id="GO:0007019">
    <property type="term" value="P:microtubule depolymerization"/>
    <property type="evidence" value="ECO:0007669"/>
    <property type="project" value="TreeGrafter"/>
</dbReference>
<dbReference type="Proteomes" id="UP000660729">
    <property type="component" value="Unassembled WGS sequence"/>
</dbReference>
<proteinExistence type="inferred from homology"/>
<keyword evidence="4 8" id="KW-0547">Nucleotide-binding</keyword>
<dbReference type="PROSITE" id="PS50067">
    <property type="entry name" value="KINESIN_MOTOR_2"/>
    <property type="match status" value="1"/>
</dbReference>
<dbReference type="PANTHER" id="PTHR47971">
    <property type="entry name" value="KINESIN-RELATED PROTEIN 6"/>
    <property type="match status" value="1"/>
</dbReference>
<accession>A0A8H6RPF4</accession>
<dbReference type="PRINTS" id="PR00380">
    <property type="entry name" value="KINESINHEAVY"/>
</dbReference>
<keyword evidence="6 8" id="KW-0505">Motor protein</keyword>
<evidence type="ECO:0000256" key="1">
    <source>
        <dbReference type="ARBA" id="ARBA00004245"/>
    </source>
</evidence>
<keyword evidence="12" id="KW-1185">Reference proteome</keyword>
<dbReference type="PANTHER" id="PTHR47971:SF8">
    <property type="entry name" value="KINESIN-LIKE PROTEIN"/>
    <property type="match status" value="1"/>
</dbReference>
<gene>
    <name evidence="11" type="ORF">HII31_02467</name>
</gene>
<dbReference type="SMART" id="SM00129">
    <property type="entry name" value="KISc"/>
    <property type="match status" value="1"/>
</dbReference>
<comment type="caution">
    <text evidence="11">The sequence shown here is derived from an EMBL/GenBank/DDBJ whole genome shotgun (WGS) entry which is preliminary data.</text>
</comment>
<organism evidence="11 12">
    <name type="scientific">Pseudocercospora fuligena</name>
    <dbReference type="NCBI Taxonomy" id="685502"/>
    <lineage>
        <taxon>Eukaryota</taxon>
        <taxon>Fungi</taxon>
        <taxon>Dikarya</taxon>
        <taxon>Ascomycota</taxon>
        <taxon>Pezizomycotina</taxon>
        <taxon>Dothideomycetes</taxon>
        <taxon>Dothideomycetidae</taxon>
        <taxon>Mycosphaerellales</taxon>
        <taxon>Mycosphaerellaceae</taxon>
        <taxon>Pseudocercospora</taxon>
    </lineage>
</organism>
<evidence type="ECO:0000256" key="5">
    <source>
        <dbReference type="ARBA" id="ARBA00022840"/>
    </source>
</evidence>
<comment type="similarity">
    <text evidence="8 9">Belongs to the TRAFAC class myosin-kinesin ATPase superfamily. Kinesin family.</text>
</comment>
<keyword evidence="3 9" id="KW-0493">Microtubule</keyword>
<keyword evidence="5 8" id="KW-0067">ATP-binding</keyword>
<dbReference type="PROSITE" id="PS00411">
    <property type="entry name" value="KINESIN_MOTOR_1"/>
    <property type="match status" value="1"/>
</dbReference>
<keyword evidence="7" id="KW-0206">Cytoskeleton</keyword>
<comment type="subcellular location">
    <subcellularLocation>
        <location evidence="1">Cytoplasm</location>
        <location evidence="1">Cytoskeleton</location>
    </subcellularLocation>
</comment>
<dbReference type="InterPro" id="IPR027640">
    <property type="entry name" value="Kinesin-like_fam"/>
</dbReference>
<feature type="binding site" evidence="8">
    <location>
        <begin position="102"/>
        <end position="109"/>
    </location>
    <ligand>
        <name>ATP</name>
        <dbReference type="ChEBI" id="CHEBI:30616"/>
    </ligand>
</feature>
<sequence length="462" mass="50716">MTNTETTPDSNFDAFVRWRPPMTGETYTCKVEESFDSKENKFAITLSSSSNDPKRSRPWKSGKSFTQIFSPSSINSGVYKIVAAPKTPLVMAGLTCNFLAYGHSGSGKTHTIIGYEYQNDQQLGLCLAAARDLFAALDAIQNETSNEAGSSAQLGVGVRLYEVRGKNAYDLFNGGLECHIREGSDGQTHVRGQTEIFEDGRVRVRPIKAISCWKFEEVRTAILKGLATREVGSSSVHDQSSRTHAILELEVINEELVNARNAVIERESELVPVGKRATDIYLDEQMKSLIRTPEGQYVENPERPLDRARIDAAEAEKKLFGLRVQEAEEVVAKCFESCPHSCLGGKFVFVDLAGAEYFELGDTPASKPKQTPSERLQGRQINTDLLALKEVIRARAMGHARIPFRSSPLTMVLRSHFVAERGESAVVLTVSPSDNQLSATLNTLKYGDLVGSAGAASTSRRA</sequence>
<dbReference type="GO" id="GO:0003777">
    <property type="term" value="F:microtubule motor activity"/>
    <property type="evidence" value="ECO:0007669"/>
    <property type="project" value="InterPro"/>
</dbReference>
<evidence type="ECO:0000256" key="4">
    <source>
        <dbReference type="ARBA" id="ARBA00022741"/>
    </source>
</evidence>
<keyword evidence="2" id="KW-0963">Cytoplasm</keyword>
<evidence type="ECO:0000313" key="12">
    <source>
        <dbReference type="Proteomes" id="UP000660729"/>
    </source>
</evidence>
<dbReference type="SUPFAM" id="SSF52540">
    <property type="entry name" value="P-loop containing nucleoside triphosphate hydrolases"/>
    <property type="match status" value="1"/>
</dbReference>
<evidence type="ECO:0000256" key="7">
    <source>
        <dbReference type="ARBA" id="ARBA00023212"/>
    </source>
</evidence>
<dbReference type="GO" id="GO:0005524">
    <property type="term" value="F:ATP binding"/>
    <property type="evidence" value="ECO:0007669"/>
    <property type="project" value="UniProtKB-UniRule"/>
</dbReference>
<dbReference type="InterPro" id="IPR019821">
    <property type="entry name" value="Kinesin_motor_CS"/>
</dbReference>
<dbReference type="GO" id="GO:0005874">
    <property type="term" value="C:microtubule"/>
    <property type="evidence" value="ECO:0007669"/>
    <property type="project" value="UniProtKB-KW"/>
</dbReference>